<dbReference type="Gene3D" id="3.20.20.300">
    <property type="entry name" value="Glycoside hydrolase, family 3, N-terminal domain"/>
    <property type="match status" value="1"/>
</dbReference>
<feature type="chain" id="PRO_5013756681" evidence="3">
    <location>
        <begin position="28"/>
        <end position="752"/>
    </location>
</feature>
<feature type="domain" description="Fibronectin type III-like" evidence="4">
    <location>
        <begin position="652"/>
        <end position="722"/>
    </location>
</feature>
<accession>A0A2D2DIT9</accession>
<name>A0A2D2DIT9_9BURK</name>
<proteinExistence type="inferred from homology"/>
<dbReference type="PANTHER" id="PTHR42715">
    <property type="entry name" value="BETA-GLUCOSIDASE"/>
    <property type="match status" value="1"/>
</dbReference>
<evidence type="ECO:0000259" key="4">
    <source>
        <dbReference type="SMART" id="SM01217"/>
    </source>
</evidence>
<evidence type="ECO:0000313" key="5">
    <source>
        <dbReference type="EMBL" id="ATQ74881.1"/>
    </source>
</evidence>
<evidence type="ECO:0000313" key="6">
    <source>
        <dbReference type="Proteomes" id="UP000229897"/>
    </source>
</evidence>
<comment type="similarity">
    <text evidence="1">Belongs to the glycosyl hydrolase 3 family.</text>
</comment>
<dbReference type="SUPFAM" id="SSF52279">
    <property type="entry name" value="Beta-D-glucan exohydrolase, C-terminal domain"/>
    <property type="match status" value="1"/>
</dbReference>
<evidence type="ECO:0000256" key="1">
    <source>
        <dbReference type="ARBA" id="ARBA00005336"/>
    </source>
</evidence>
<dbReference type="SMART" id="SM01217">
    <property type="entry name" value="Fn3_like"/>
    <property type="match status" value="1"/>
</dbReference>
<dbReference type="PRINTS" id="PR00133">
    <property type="entry name" value="GLHYDRLASE3"/>
</dbReference>
<keyword evidence="2 5" id="KW-0378">Hydrolase</keyword>
<feature type="signal peptide" evidence="3">
    <location>
        <begin position="1"/>
        <end position="27"/>
    </location>
</feature>
<protein>
    <submittedName>
        <fullName evidence="5">Glycosyl hydrolase</fullName>
    </submittedName>
</protein>
<dbReference type="GO" id="GO:0005975">
    <property type="term" value="P:carbohydrate metabolic process"/>
    <property type="evidence" value="ECO:0007669"/>
    <property type="project" value="InterPro"/>
</dbReference>
<dbReference type="SUPFAM" id="SSF51445">
    <property type="entry name" value="(Trans)glycosidases"/>
    <property type="match status" value="1"/>
</dbReference>
<dbReference type="InterPro" id="IPR001764">
    <property type="entry name" value="Glyco_hydro_3_N"/>
</dbReference>
<dbReference type="PANTHER" id="PTHR42715:SF10">
    <property type="entry name" value="BETA-GLUCOSIDASE"/>
    <property type="match status" value="1"/>
</dbReference>
<dbReference type="Gene3D" id="3.40.50.1700">
    <property type="entry name" value="Glycoside hydrolase family 3 C-terminal domain"/>
    <property type="match status" value="1"/>
</dbReference>
<dbReference type="InterPro" id="IPR050288">
    <property type="entry name" value="Cellulose_deg_GH3"/>
</dbReference>
<dbReference type="InterPro" id="IPR002772">
    <property type="entry name" value="Glyco_hydro_3_C"/>
</dbReference>
<dbReference type="RefSeq" id="WP_099874856.1">
    <property type="nucleotide sequence ID" value="NZ_CP024608.1"/>
</dbReference>
<organism evidence="5 6">
    <name type="scientific">Massilia violaceinigra</name>
    <dbReference type="NCBI Taxonomy" id="2045208"/>
    <lineage>
        <taxon>Bacteria</taxon>
        <taxon>Pseudomonadati</taxon>
        <taxon>Pseudomonadota</taxon>
        <taxon>Betaproteobacteria</taxon>
        <taxon>Burkholderiales</taxon>
        <taxon>Oxalobacteraceae</taxon>
        <taxon>Telluria group</taxon>
        <taxon>Massilia</taxon>
    </lineage>
</organism>
<gene>
    <name evidence="5" type="ORF">CR152_10360</name>
</gene>
<dbReference type="AlphaFoldDB" id="A0A2D2DIT9"/>
<evidence type="ECO:0000256" key="3">
    <source>
        <dbReference type="SAM" id="SignalP"/>
    </source>
</evidence>
<evidence type="ECO:0000256" key="2">
    <source>
        <dbReference type="ARBA" id="ARBA00022801"/>
    </source>
</evidence>
<dbReference type="Gene3D" id="2.60.40.10">
    <property type="entry name" value="Immunoglobulins"/>
    <property type="match status" value="1"/>
</dbReference>
<dbReference type="Pfam" id="PF00933">
    <property type="entry name" value="Glyco_hydro_3"/>
    <property type="match status" value="1"/>
</dbReference>
<dbReference type="Proteomes" id="UP000229897">
    <property type="component" value="Chromosome"/>
</dbReference>
<dbReference type="InterPro" id="IPR017853">
    <property type="entry name" value="GH"/>
</dbReference>
<dbReference type="InterPro" id="IPR036881">
    <property type="entry name" value="Glyco_hydro_3_C_sf"/>
</dbReference>
<dbReference type="InterPro" id="IPR026891">
    <property type="entry name" value="Fn3-like"/>
</dbReference>
<dbReference type="Pfam" id="PF01915">
    <property type="entry name" value="Glyco_hydro_3_C"/>
    <property type="match status" value="1"/>
</dbReference>
<dbReference type="Pfam" id="PF14310">
    <property type="entry name" value="Fn3-like"/>
    <property type="match status" value="1"/>
</dbReference>
<reference evidence="5" key="1">
    <citation type="submission" date="2017-10" db="EMBL/GenBank/DDBJ databases">
        <title>Massilia psychrophilum sp. nov., a novel purple-pigmented bacterium isolated from Tianshan glacier, Xinjiang Municipality, China.</title>
        <authorList>
            <person name="Wang H."/>
        </authorList>
    </citation>
    <scope>NUCLEOTIDE SEQUENCE [LARGE SCALE GENOMIC DNA]</scope>
    <source>
        <strain evidence="5">B2</strain>
    </source>
</reference>
<keyword evidence="3" id="KW-0732">Signal</keyword>
<keyword evidence="6" id="KW-1185">Reference proteome</keyword>
<dbReference type="InterPro" id="IPR036962">
    <property type="entry name" value="Glyco_hydro_3_N_sf"/>
</dbReference>
<sequence length="752" mass="79684">MSTRTTTLIKHALAVAIAAALPLIAGAAEAPMPWMNRALSADQRATLVLKEMTQEEKLQWVYGYFGSDFAPKKTTKIAAALPSSAGYIPGVPRLGLPALFETDAGLGVASQASANPRERTSLPSGLATAATWNPKLAYQGGAMIGAEARASGFNVMLAGGVNLMRDPRNGRNFEYAGEDPLLSGIMVGQAVKGIQSNHLISTVKHFALNSQETGRTELDARIGNVAARTSDLLAMQLVIEQGHPGSVMCAYNRVNGPYACENAWLLNEVLKQDWGFKGYVMSDWGAVHSTVASANNGLDQQSGSEFDKSPYFAGALEEAVKTGAVSQSRFDNMVYRILYAMFDKGVVDHPVKPDGAIDFAAHGLISRLDAEESMVLLKNDAQLLPLRKDVKTIAVIGGYADKGVLSGGGSSQVYPVGGSAVKGLLPAIWPGPVVYHPSAPVKEIAALAPGANVVFDSGADPAKAAQLAASADVAIVFGTQWIGEANDAVDLSLPDKQDALIAAVAAANPRTVVVLETSGPVLMPWLGKTAAVLQAWYPGTRGGEAIARVLFGDVNPSGHLPATFPASLSQLPRPVLDGDPAKPQMQFRVDYHEGAAVGYKWFDLKKHIPLFPFGHGLSYTQFAYTGLAGEYKNGQLQVRFKVSNTGKVAGKDVAQLYVAASPGARWEAPKRLAGWDKVDLQPGESREVTLTVEPRMLAVLDGPSKTWRIAKGKYKLVLAQDAGGTGESSITVDLPARKLDLHGKAVPSTEKR</sequence>
<dbReference type="OrthoDB" id="8864425at2"/>
<dbReference type="KEGG" id="mass:CR152_10360"/>
<dbReference type="EMBL" id="CP024608">
    <property type="protein sequence ID" value="ATQ74881.1"/>
    <property type="molecule type" value="Genomic_DNA"/>
</dbReference>
<dbReference type="InterPro" id="IPR013783">
    <property type="entry name" value="Ig-like_fold"/>
</dbReference>
<dbReference type="GO" id="GO:0004553">
    <property type="term" value="F:hydrolase activity, hydrolyzing O-glycosyl compounds"/>
    <property type="evidence" value="ECO:0007669"/>
    <property type="project" value="InterPro"/>
</dbReference>